<dbReference type="Proteomes" id="UP000281514">
    <property type="component" value="Unassembled WGS sequence"/>
</dbReference>
<comment type="caution">
    <text evidence="1">The sequence shown here is derived from an EMBL/GenBank/DDBJ whole genome shotgun (WGS) entry which is preliminary data.</text>
</comment>
<dbReference type="AlphaFoldDB" id="A0A3M5T157"/>
<gene>
    <name evidence="1" type="ORF">ALP32_200412</name>
</gene>
<evidence type="ECO:0000313" key="1">
    <source>
        <dbReference type="EMBL" id="RMU27281.1"/>
    </source>
</evidence>
<dbReference type="EMBL" id="RBTX01000574">
    <property type="protein sequence ID" value="RMU27281.1"/>
    <property type="molecule type" value="Genomic_DNA"/>
</dbReference>
<protein>
    <submittedName>
        <fullName evidence="1">Uncharacterized protein</fullName>
    </submittedName>
</protein>
<name>A0A3M5T157_9PSED</name>
<accession>A0A3M5T157</accession>
<evidence type="ECO:0000313" key="2">
    <source>
        <dbReference type="Proteomes" id="UP000281514"/>
    </source>
</evidence>
<organism evidence="1 2">
    <name type="scientific">Pseudomonas avellanae</name>
    <dbReference type="NCBI Taxonomy" id="46257"/>
    <lineage>
        <taxon>Bacteria</taxon>
        <taxon>Pseudomonadati</taxon>
        <taxon>Pseudomonadota</taxon>
        <taxon>Gammaproteobacteria</taxon>
        <taxon>Pseudomonadales</taxon>
        <taxon>Pseudomonadaceae</taxon>
        <taxon>Pseudomonas</taxon>
    </lineage>
</organism>
<proteinExistence type="predicted"/>
<sequence length="36" mass="3921">MDYRFQIRLLSASIGGGKGLIEIISCSRAAINESYS</sequence>
<reference evidence="1 2" key="1">
    <citation type="submission" date="2018-08" db="EMBL/GenBank/DDBJ databases">
        <title>Recombination of ecologically and evolutionarily significant loci maintains genetic cohesion in the Pseudomonas syringae species complex.</title>
        <authorList>
            <person name="Dillon M."/>
            <person name="Thakur S."/>
            <person name="Almeida R.N.D."/>
            <person name="Weir B.S."/>
            <person name="Guttman D.S."/>
        </authorList>
    </citation>
    <scope>NUCLEOTIDE SEQUENCE [LARGE SCALE GENOMIC DNA]</scope>
    <source>
        <strain evidence="1 2">ICMP 9749</strain>
    </source>
</reference>